<dbReference type="GO" id="GO:0012505">
    <property type="term" value="C:endomembrane system"/>
    <property type="evidence" value="ECO:0007669"/>
    <property type="project" value="UniProtKB-ARBA"/>
</dbReference>
<protein>
    <submittedName>
        <fullName evidence="5">Golgi phosphoprotein 3 (GPP34)</fullName>
    </submittedName>
</protein>
<keyword evidence="3" id="KW-0446">Lipid-binding</keyword>
<dbReference type="Proteomes" id="UP000181942">
    <property type="component" value="Unassembled WGS sequence"/>
</dbReference>
<evidence type="ECO:0000256" key="3">
    <source>
        <dbReference type="ARBA" id="ARBA00023121"/>
    </source>
</evidence>
<comment type="subcellular location">
    <subcellularLocation>
        <location evidence="1">Golgi apparatus membrane</location>
        <topology evidence="1">Peripheral membrane protein</topology>
        <orientation evidence="1">Cytoplasmic side</orientation>
    </subcellularLocation>
</comment>
<evidence type="ECO:0000256" key="1">
    <source>
        <dbReference type="ARBA" id="ARBA00004255"/>
    </source>
</evidence>
<dbReference type="GO" id="GO:0005737">
    <property type="term" value="C:cytoplasm"/>
    <property type="evidence" value="ECO:0007669"/>
    <property type="project" value="UniProtKB-ARBA"/>
</dbReference>
<evidence type="ECO:0000313" key="6">
    <source>
        <dbReference type="Proteomes" id="UP000181942"/>
    </source>
</evidence>
<accession>A0A1I1ZIW5</accession>
<evidence type="ECO:0000256" key="2">
    <source>
        <dbReference type="ARBA" id="ARBA00023034"/>
    </source>
</evidence>
<organism evidence="5 6">
    <name type="scientific">Streptomyces mirabilis</name>
    <dbReference type="NCBI Taxonomy" id="68239"/>
    <lineage>
        <taxon>Bacteria</taxon>
        <taxon>Bacillati</taxon>
        <taxon>Actinomycetota</taxon>
        <taxon>Actinomycetes</taxon>
        <taxon>Kitasatosporales</taxon>
        <taxon>Streptomycetaceae</taxon>
        <taxon>Streptomyces</taxon>
    </lineage>
</organism>
<dbReference type="EMBL" id="FONR01000001">
    <property type="protein sequence ID" value="SFE31278.1"/>
    <property type="molecule type" value="Genomic_DNA"/>
</dbReference>
<sequence length="201" mass="21703">MTTARDLLITAMDVDPDRPVGQGDLSLALAGAEVIDLLAADAVHLDGDRLVPAPEPTTEDRLLAEAASSLVRQVPYEPVEDWLWRRGRGLAAVHLAALEADGQLTRQRQRRLLFGVVRMVVVDSPARRRALHRWAADEPVLVSLAAAVGIPAEQSADVPVVTDDAVTTVLAAVNDAVMELEAVRQRRSIENAAFANLWRGA</sequence>
<reference evidence="5 6" key="1">
    <citation type="submission" date="2016-10" db="EMBL/GenBank/DDBJ databases">
        <authorList>
            <person name="de Groot N.N."/>
        </authorList>
    </citation>
    <scope>NUCLEOTIDE SEQUENCE [LARGE SCALE GENOMIC DNA]</scope>
    <source>
        <strain evidence="5 6">OK461</strain>
    </source>
</reference>
<keyword evidence="4" id="KW-0472">Membrane</keyword>
<dbReference type="InterPro" id="IPR008628">
    <property type="entry name" value="GPP34-like"/>
</dbReference>
<keyword evidence="2" id="KW-0333">Golgi apparatus</keyword>
<dbReference type="GO" id="GO:0070273">
    <property type="term" value="F:phosphatidylinositol-4-phosphate binding"/>
    <property type="evidence" value="ECO:0007669"/>
    <property type="project" value="InterPro"/>
</dbReference>
<dbReference type="InterPro" id="IPR038261">
    <property type="entry name" value="GPP34-like_sf"/>
</dbReference>
<dbReference type="RefSeq" id="WP_075025473.1">
    <property type="nucleotide sequence ID" value="NZ_FONR01000001.1"/>
</dbReference>
<dbReference type="OrthoDB" id="3871310at2"/>
<dbReference type="Pfam" id="PF05719">
    <property type="entry name" value="GPP34"/>
    <property type="match status" value="1"/>
</dbReference>
<gene>
    <name evidence="5" type="ORF">SAMN02787118_101293</name>
</gene>
<dbReference type="Gene3D" id="1.10.3630.10">
    <property type="entry name" value="yeast vps74-n-term truncation variant domain like"/>
    <property type="match status" value="1"/>
</dbReference>
<dbReference type="AlphaFoldDB" id="A0A1I1ZIW5"/>
<evidence type="ECO:0000256" key="4">
    <source>
        <dbReference type="ARBA" id="ARBA00023136"/>
    </source>
</evidence>
<evidence type="ECO:0000313" key="5">
    <source>
        <dbReference type="EMBL" id="SFE31278.1"/>
    </source>
</evidence>
<name>A0A1I1ZIW5_9ACTN</name>
<proteinExistence type="predicted"/>